<gene>
    <name evidence="2" type="ORF">KSP39_PZI003338</name>
</gene>
<proteinExistence type="predicted"/>
<comment type="caution">
    <text evidence="2">The sequence shown here is derived from an EMBL/GenBank/DDBJ whole genome shotgun (WGS) entry which is preliminary data.</text>
</comment>
<feature type="compositionally biased region" description="Polar residues" evidence="1">
    <location>
        <begin position="182"/>
        <end position="193"/>
    </location>
</feature>
<evidence type="ECO:0000313" key="2">
    <source>
        <dbReference type="EMBL" id="KAK8952584.1"/>
    </source>
</evidence>
<dbReference type="EMBL" id="JBBWWQ010000003">
    <property type="protein sequence ID" value="KAK8952584.1"/>
    <property type="molecule type" value="Genomic_DNA"/>
</dbReference>
<dbReference type="AlphaFoldDB" id="A0AAP0GDN0"/>
<feature type="region of interest" description="Disordered" evidence="1">
    <location>
        <begin position="27"/>
        <end position="86"/>
    </location>
</feature>
<name>A0AAP0GDN0_9ASPA</name>
<sequence length="282" mass="30093">MIAVHQIVTPAHGIVNLLLGSRAPTAYGEASQRGASPKRADRSLSPRPPRASQPGRCWPQRGRPPLSSLAAYGEVGRGSVDPQGAGLPLRPRTIWATEGSAVAKAKSDVVVLAAKAKSAVDTLASKSKTARDLLRAFGACKKSLAHRPQPSTSRAHRPQNTRRTSQRKTTAGRPRSWGSKFGEQTGQPCLPRSTSSMLFAAEVERKDAEAEAQRLKINAKADNGGAKPVSAEIDEDDELLDLKDRLAAYNLKDSPDNNGVTAVEAAKNAPKNKKKVMIVDSD</sequence>
<reference evidence="2 3" key="1">
    <citation type="journal article" date="2022" name="Nat. Plants">
        <title>Genomes of leafy and leafless Platanthera orchids illuminate the evolution of mycoheterotrophy.</title>
        <authorList>
            <person name="Li M.H."/>
            <person name="Liu K.W."/>
            <person name="Li Z."/>
            <person name="Lu H.C."/>
            <person name="Ye Q.L."/>
            <person name="Zhang D."/>
            <person name="Wang J.Y."/>
            <person name="Li Y.F."/>
            <person name="Zhong Z.M."/>
            <person name="Liu X."/>
            <person name="Yu X."/>
            <person name="Liu D.K."/>
            <person name="Tu X.D."/>
            <person name="Liu B."/>
            <person name="Hao Y."/>
            <person name="Liao X.Y."/>
            <person name="Jiang Y.T."/>
            <person name="Sun W.H."/>
            <person name="Chen J."/>
            <person name="Chen Y.Q."/>
            <person name="Ai Y."/>
            <person name="Zhai J.W."/>
            <person name="Wu S.S."/>
            <person name="Zhou Z."/>
            <person name="Hsiao Y.Y."/>
            <person name="Wu W.L."/>
            <person name="Chen Y.Y."/>
            <person name="Lin Y.F."/>
            <person name="Hsu J.L."/>
            <person name="Li C.Y."/>
            <person name="Wang Z.W."/>
            <person name="Zhao X."/>
            <person name="Zhong W.Y."/>
            <person name="Ma X.K."/>
            <person name="Ma L."/>
            <person name="Huang J."/>
            <person name="Chen G.Z."/>
            <person name="Huang M.Z."/>
            <person name="Huang L."/>
            <person name="Peng D.H."/>
            <person name="Luo Y.B."/>
            <person name="Zou S.Q."/>
            <person name="Chen S.P."/>
            <person name="Lan S."/>
            <person name="Tsai W.C."/>
            <person name="Van de Peer Y."/>
            <person name="Liu Z.J."/>
        </authorList>
    </citation>
    <scope>NUCLEOTIDE SEQUENCE [LARGE SCALE GENOMIC DNA]</scope>
    <source>
        <strain evidence="2">Lor287</strain>
    </source>
</reference>
<accession>A0AAP0GDN0</accession>
<feature type="region of interest" description="Disordered" evidence="1">
    <location>
        <begin position="142"/>
        <end position="193"/>
    </location>
</feature>
<protein>
    <submittedName>
        <fullName evidence="2">Uncharacterized protein</fullName>
    </submittedName>
</protein>
<feature type="compositionally biased region" description="Basic residues" evidence="1">
    <location>
        <begin position="154"/>
        <end position="166"/>
    </location>
</feature>
<organism evidence="2 3">
    <name type="scientific">Platanthera zijinensis</name>
    <dbReference type="NCBI Taxonomy" id="2320716"/>
    <lineage>
        <taxon>Eukaryota</taxon>
        <taxon>Viridiplantae</taxon>
        <taxon>Streptophyta</taxon>
        <taxon>Embryophyta</taxon>
        <taxon>Tracheophyta</taxon>
        <taxon>Spermatophyta</taxon>
        <taxon>Magnoliopsida</taxon>
        <taxon>Liliopsida</taxon>
        <taxon>Asparagales</taxon>
        <taxon>Orchidaceae</taxon>
        <taxon>Orchidoideae</taxon>
        <taxon>Orchideae</taxon>
        <taxon>Orchidinae</taxon>
        <taxon>Platanthera</taxon>
    </lineage>
</organism>
<evidence type="ECO:0000313" key="3">
    <source>
        <dbReference type="Proteomes" id="UP001418222"/>
    </source>
</evidence>
<keyword evidence="3" id="KW-1185">Reference proteome</keyword>
<dbReference type="Proteomes" id="UP001418222">
    <property type="component" value="Unassembled WGS sequence"/>
</dbReference>
<evidence type="ECO:0000256" key="1">
    <source>
        <dbReference type="SAM" id="MobiDB-lite"/>
    </source>
</evidence>